<dbReference type="InterPro" id="IPR036890">
    <property type="entry name" value="HATPase_C_sf"/>
</dbReference>
<evidence type="ECO:0000256" key="1">
    <source>
        <dbReference type="PROSITE-ProRule" id="PRU00169"/>
    </source>
</evidence>
<dbReference type="InterPro" id="IPR011006">
    <property type="entry name" value="CheY-like_superfamily"/>
</dbReference>
<dbReference type="SUPFAM" id="SSF52172">
    <property type="entry name" value="CheY-like"/>
    <property type="match status" value="1"/>
</dbReference>
<dbReference type="Pfam" id="PF13581">
    <property type="entry name" value="HATPase_c_2"/>
    <property type="match status" value="1"/>
</dbReference>
<dbReference type="HOGENOM" id="CLU_857760_0_0_12"/>
<keyword evidence="4" id="KW-1185">Reference proteome</keyword>
<evidence type="ECO:0000259" key="2">
    <source>
        <dbReference type="PROSITE" id="PS50110"/>
    </source>
</evidence>
<gene>
    <name evidence="3" type="ordered locus">Turpa_1275</name>
</gene>
<feature type="domain" description="Response regulatory" evidence="2">
    <location>
        <begin position="4"/>
        <end position="117"/>
    </location>
</feature>
<organism evidence="3 4">
    <name type="scientific">Turneriella parva (strain ATCC BAA-1111 / DSM 21527 / NCTC 11395 / H)</name>
    <name type="common">Leptospira parva</name>
    <dbReference type="NCBI Taxonomy" id="869212"/>
    <lineage>
        <taxon>Bacteria</taxon>
        <taxon>Pseudomonadati</taxon>
        <taxon>Spirochaetota</taxon>
        <taxon>Spirochaetia</taxon>
        <taxon>Leptospirales</taxon>
        <taxon>Leptospiraceae</taxon>
        <taxon>Turneriella</taxon>
    </lineage>
</organism>
<dbReference type="AlphaFoldDB" id="I4B3R6"/>
<feature type="modified residue" description="4-aspartylphosphate" evidence="1">
    <location>
        <position position="53"/>
    </location>
</feature>
<dbReference type="STRING" id="869212.Turpa_1275"/>
<dbReference type="PROSITE" id="PS50110">
    <property type="entry name" value="RESPONSE_REGULATORY"/>
    <property type="match status" value="1"/>
</dbReference>
<name>I4B3R6_TURPD</name>
<dbReference type="InterPro" id="IPR001789">
    <property type="entry name" value="Sig_transdc_resp-reg_receiver"/>
</dbReference>
<evidence type="ECO:0000313" key="4">
    <source>
        <dbReference type="Proteomes" id="UP000006048"/>
    </source>
</evidence>
<dbReference type="Proteomes" id="UP000006048">
    <property type="component" value="Chromosome"/>
</dbReference>
<keyword evidence="1" id="KW-0597">Phosphoprotein</keyword>
<proteinExistence type="predicted"/>
<dbReference type="InterPro" id="IPR003594">
    <property type="entry name" value="HATPase_dom"/>
</dbReference>
<dbReference type="KEGG" id="tpx:Turpa_1275"/>
<dbReference type="GO" id="GO:0000160">
    <property type="term" value="P:phosphorelay signal transduction system"/>
    <property type="evidence" value="ECO:0007669"/>
    <property type="project" value="InterPro"/>
</dbReference>
<dbReference type="EMBL" id="CP002959">
    <property type="protein sequence ID" value="AFM11923.1"/>
    <property type="molecule type" value="Genomic_DNA"/>
</dbReference>
<dbReference type="Gene3D" id="3.30.565.10">
    <property type="entry name" value="Histidine kinase-like ATPase, C-terminal domain"/>
    <property type="match status" value="1"/>
</dbReference>
<accession>I4B3R6</accession>
<evidence type="ECO:0000313" key="3">
    <source>
        <dbReference type="EMBL" id="AFM11923.1"/>
    </source>
</evidence>
<protein>
    <recommendedName>
        <fullName evidence="2">Response regulatory domain-containing protein</fullName>
    </recommendedName>
</protein>
<dbReference type="RefSeq" id="WP_014802439.1">
    <property type="nucleotide sequence ID" value="NC_018020.1"/>
</dbReference>
<sequence>MATKIVVFEPDGIYRTIIENILLKNNYQPYFVENSAECKVVVDEVRPEIIIVDTKAAKPHDFRLLADLKVLSKAPIVLTTDENVDDYMTALNSKNITIVLPKPIKSAELSRVLDNLLSVDARVWFGIHNYIPELRKLRKIELKRSTQVRTCIKTILTEMRAWGFNFSQETEMDLVWQEILINAVYHAHGYTQQKKDRVAIELPDPYRVEVAYGASESAFGIAVRDNMGTLTPRIIIEALNQTIEQQRMIMRAAETGDDISQVLLDRGRGLDLIRQLSGEYYFIIDPGVSTEVIIIYDRYYEKDDAVGSLKIFDLSYHLSTSASA</sequence>
<dbReference type="Gene3D" id="3.40.50.2300">
    <property type="match status" value="1"/>
</dbReference>
<reference evidence="3 4" key="1">
    <citation type="submission" date="2012-06" db="EMBL/GenBank/DDBJ databases">
        <title>The complete chromosome of genome of Turneriella parva DSM 21527.</title>
        <authorList>
            <consortium name="US DOE Joint Genome Institute (JGI-PGF)"/>
            <person name="Lucas S."/>
            <person name="Han J."/>
            <person name="Lapidus A."/>
            <person name="Bruce D."/>
            <person name="Goodwin L."/>
            <person name="Pitluck S."/>
            <person name="Peters L."/>
            <person name="Kyrpides N."/>
            <person name="Mavromatis K."/>
            <person name="Ivanova N."/>
            <person name="Mikhailova N."/>
            <person name="Chertkov O."/>
            <person name="Detter J.C."/>
            <person name="Tapia R."/>
            <person name="Han C."/>
            <person name="Land M."/>
            <person name="Hauser L."/>
            <person name="Markowitz V."/>
            <person name="Cheng J.-F."/>
            <person name="Hugenholtz P."/>
            <person name="Woyke T."/>
            <person name="Wu D."/>
            <person name="Gronow S."/>
            <person name="Wellnitz S."/>
            <person name="Brambilla E."/>
            <person name="Klenk H.-P."/>
            <person name="Eisen J.A."/>
        </authorList>
    </citation>
    <scope>NUCLEOTIDE SEQUENCE [LARGE SCALE GENOMIC DNA]</scope>
    <source>
        <strain evidence="4">ATCC BAA-1111 / DSM 21527 / NCTC 11395 / H</strain>
    </source>
</reference>